<dbReference type="Pfam" id="PF13205">
    <property type="entry name" value="Big_5"/>
    <property type="match status" value="2"/>
</dbReference>
<keyword evidence="1" id="KW-0732">Signal</keyword>
<evidence type="ECO:0000313" key="4">
    <source>
        <dbReference type="EMBL" id="SVA87745.1"/>
    </source>
</evidence>
<sequence length="362" mass="37774">MAEKIKLSVNKVAIEDGSTNLSFVISEPSEQAFSVEVAISDHPNTFTQSLLFLPGETTKKVALPITPEVPLTTTLNVDNLDLIEIDQAEFRIEYDKERDTVEYYVDDEIVEGISTIERSAEELIPTTSFETISDAIGQVDETVLLDDNNAATTTTTTTTSTSDTTTADTTAPSLSSASPADDATAVAVGGNIVLNFSEAVDVESGNIVIYKSSDDSTVETIAVTSSQVTGTGTTQITINPSSDLDSSTEYYVQIAATGFDDSSGNSYAGITDKTSLSFTSADTTAPSLSSASPADDATAVAVGGNIVLNFSEAVDVESGNIVIYKSSDDSTVETIAVTSSQVTGTGTTQITINPSSDLDSST</sequence>
<protein>
    <recommendedName>
        <fullName evidence="3">SbsA Ig-like domain-containing protein</fullName>
    </recommendedName>
</protein>
<name>A0A381ZEL0_9ZZZZ</name>
<gene>
    <name evidence="4" type="ORF">METZ01_LOCUS140599</name>
</gene>
<proteinExistence type="predicted"/>
<dbReference type="EMBL" id="UINC01021037">
    <property type="protein sequence ID" value="SVA87745.1"/>
    <property type="molecule type" value="Genomic_DNA"/>
</dbReference>
<dbReference type="AlphaFoldDB" id="A0A381ZEL0"/>
<feature type="region of interest" description="Disordered" evidence="2">
    <location>
        <begin position="152"/>
        <end position="180"/>
    </location>
</feature>
<evidence type="ECO:0000259" key="3">
    <source>
        <dbReference type="Pfam" id="PF13205"/>
    </source>
</evidence>
<organism evidence="4">
    <name type="scientific">marine metagenome</name>
    <dbReference type="NCBI Taxonomy" id="408172"/>
    <lineage>
        <taxon>unclassified sequences</taxon>
        <taxon>metagenomes</taxon>
        <taxon>ecological metagenomes</taxon>
    </lineage>
</organism>
<dbReference type="InterPro" id="IPR032812">
    <property type="entry name" value="SbsA_Ig"/>
</dbReference>
<feature type="non-terminal residue" evidence="4">
    <location>
        <position position="1"/>
    </location>
</feature>
<dbReference type="Gene3D" id="2.60.40.1220">
    <property type="match status" value="2"/>
</dbReference>
<evidence type="ECO:0000256" key="2">
    <source>
        <dbReference type="SAM" id="MobiDB-lite"/>
    </source>
</evidence>
<feature type="non-terminal residue" evidence="4">
    <location>
        <position position="362"/>
    </location>
</feature>
<dbReference type="InterPro" id="IPR014755">
    <property type="entry name" value="Cu-Rt/internalin_Ig-like"/>
</dbReference>
<feature type="domain" description="SbsA Ig-like" evidence="3">
    <location>
        <begin position="282"/>
        <end position="362"/>
    </location>
</feature>
<evidence type="ECO:0000256" key="1">
    <source>
        <dbReference type="ARBA" id="ARBA00022729"/>
    </source>
</evidence>
<accession>A0A381ZEL0</accession>
<reference evidence="4" key="1">
    <citation type="submission" date="2018-05" db="EMBL/GenBank/DDBJ databases">
        <authorList>
            <person name="Lanie J.A."/>
            <person name="Ng W.-L."/>
            <person name="Kazmierczak K.M."/>
            <person name="Andrzejewski T.M."/>
            <person name="Davidsen T.M."/>
            <person name="Wayne K.J."/>
            <person name="Tettelin H."/>
            <person name="Glass J.I."/>
            <person name="Rusch D."/>
            <person name="Podicherti R."/>
            <person name="Tsui H.-C.T."/>
            <person name="Winkler M.E."/>
        </authorList>
    </citation>
    <scope>NUCLEOTIDE SEQUENCE</scope>
</reference>
<feature type="domain" description="SbsA Ig-like" evidence="3">
    <location>
        <begin position="168"/>
        <end position="279"/>
    </location>
</feature>